<gene>
    <name evidence="6" type="ORF">ACFFLH_08040</name>
</gene>
<sequence>MNPIYLDAFYHVVSQGGFSAAADFLQVSKGLVSRQVRALEKQLGCQLLHRTTRVVTLTEAGQRLYHYAQQINDLKRQAALQLSALQQGESGLLRFTCPLSLGEHLLPWVIERFRQQCPQVQLELNLTNQNFKLSNGDQDIAIRASAQWPDDVVAHPLGWMRNILVTSPTYAERHPLPRHPEHLLSHNCILNSHQPAWNRWQLVPRARQSVLASVTVQVQGNLAINQYTSSLHLSQSLSEAGIASLPYYLVEQAINQGRLIQVLADYDVLTHSLAILHAYQQPLPRKIQVFKQILLDWFNQHPQYRHSVLG</sequence>
<evidence type="ECO:0000256" key="4">
    <source>
        <dbReference type="ARBA" id="ARBA00023163"/>
    </source>
</evidence>
<dbReference type="InterPro" id="IPR036388">
    <property type="entry name" value="WH-like_DNA-bd_sf"/>
</dbReference>
<organism evidence="6 7">
    <name type="scientific">Balneatrix alpica</name>
    <dbReference type="NCBI Taxonomy" id="75684"/>
    <lineage>
        <taxon>Bacteria</taxon>
        <taxon>Pseudomonadati</taxon>
        <taxon>Pseudomonadota</taxon>
        <taxon>Gammaproteobacteria</taxon>
        <taxon>Oceanospirillales</taxon>
        <taxon>Balneatrichaceae</taxon>
        <taxon>Balneatrix</taxon>
    </lineage>
</organism>
<dbReference type="RefSeq" id="WP_027311815.1">
    <property type="nucleotide sequence ID" value="NZ_JBHLZN010000002.1"/>
</dbReference>
<comment type="similarity">
    <text evidence="1">Belongs to the LysR transcriptional regulatory family.</text>
</comment>
<evidence type="ECO:0000313" key="6">
    <source>
        <dbReference type="EMBL" id="MFB9886355.1"/>
    </source>
</evidence>
<dbReference type="EMBL" id="JBHLZN010000002">
    <property type="protein sequence ID" value="MFB9886355.1"/>
    <property type="molecule type" value="Genomic_DNA"/>
</dbReference>
<dbReference type="SUPFAM" id="SSF46785">
    <property type="entry name" value="Winged helix' DNA-binding domain"/>
    <property type="match status" value="1"/>
</dbReference>
<evidence type="ECO:0000259" key="5">
    <source>
        <dbReference type="PROSITE" id="PS50931"/>
    </source>
</evidence>
<comment type="caution">
    <text evidence="6">The sequence shown here is derived from an EMBL/GenBank/DDBJ whole genome shotgun (WGS) entry which is preliminary data.</text>
</comment>
<keyword evidence="4" id="KW-0804">Transcription</keyword>
<evidence type="ECO:0000256" key="3">
    <source>
        <dbReference type="ARBA" id="ARBA00023125"/>
    </source>
</evidence>
<dbReference type="Pfam" id="PF03466">
    <property type="entry name" value="LysR_substrate"/>
    <property type="match status" value="1"/>
</dbReference>
<dbReference type="PROSITE" id="PS50931">
    <property type="entry name" value="HTH_LYSR"/>
    <property type="match status" value="1"/>
</dbReference>
<dbReference type="InterPro" id="IPR058163">
    <property type="entry name" value="LysR-type_TF_proteobact-type"/>
</dbReference>
<evidence type="ECO:0000256" key="1">
    <source>
        <dbReference type="ARBA" id="ARBA00009437"/>
    </source>
</evidence>
<accession>A0ABV5ZAQ5</accession>
<reference evidence="6 7" key="1">
    <citation type="submission" date="2024-09" db="EMBL/GenBank/DDBJ databases">
        <authorList>
            <person name="Sun Q."/>
            <person name="Mori K."/>
        </authorList>
    </citation>
    <scope>NUCLEOTIDE SEQUENCE [LARGE SCALE GENOMIC DNA]</scope>
    <source>
        <strain evidence="6 7">ATCC 51285</strain>
    </source>
</reference>
<evidence type="ECO:0000313" key="7">
    <source>
        <dbReference type="Proteomes" id="UP001589628"/>
    </source>
</evidence>
<protein>
    <submittedName>
        <fullName evidence="6">LysR family transcriptional regulator</fullName>
    </submittedName>
</protein>
<dbReference type="Proteomes" id="UP001589628">
    <property type="component" value="Unassembled WGS sequence"/>
</dbReference>
<dbReference type="PANTHER" id="PTHR30537:SF5">
    <property type="entry name" value="HTH-TYPE TRANSCRIPTIONAL ACTIVATOR TTDR-RELATED"/>
    <property type="match status" value="1"/>
</dbReference>
<dbReference type="InterPro" id="IPR005119">
    <property type="entry name" value="LysR_subst-bd"/>
</dbReference>
<evidence type="ECO:0000256" key="2">
    <source>
        <dbReference type="ARBA" id="ARBA00023015"/>
    </source>
</evidence>
<dbReference type="CDD" id="cd08422">
    <property type="entry name" value="PBP2_CrgA_like"/>
    <property type="match status" value="1"/>
</dbReference>
<keyword evidence="3" id="KW-0238">DNA-binding</keyword>
<proteinExistence type="inferred from homology"/>
<dbReference type="PANTHER" id="PTHR30537">
    <property type="entry name" value="HTH-TYPE TRANSCRIPTIONAL REGULATOR"/>
    <property type="match status" value="1"/>
</dbReference>
<dbReference type="InterPro" id="IPR036390">
    <property type="entry name" value="WH_DNA-bd_sf"/>
</dbReference>
<keyword evidence="2" id="KW-0805">Transcription regulation</keyword>
<keyword evidence="7" id="KW-1185">Reference proteome</keyword>
<feature type="domain" description="HTH lysR-type" evidence="5">
    <location>
        <begin position="1"/>
        <end position="58"/>
    </location>
</feature>
<dbReference type="Pfam" id="PF00126">
    <property type="entry name" value="HTH_1"/>
    <property type="match status" value="1"/>
</dbReference>
<dbReference type="SUPFAM" id="SSF53850">
    <property type="entry name" value="Periplasmic binding protein-like II"/>
    <property type="match status" value="1"/>
</dbReference>
<dbReference type="Gene3D" id="3.40.190.290">
    <property type="match status" value="1"/>
</dbReference>
<dbReference type="Gene3D" id="1.10.10.10">
    <property type="entry name" value="Winged helix-like DNA-binding domain superfamily/Winged helix DNA-binding domain"/>
    <property type="match status" value="1"/>
</dbReference>
<name>A0ABV5ZAQ5_9GAMM</name>
<dbReference type="InterPro" id="IPR000847">
    <property type="entry name" value="LysR_HTH_N"/>
</dbReference>